<dbReference type="Pfam" id="PF19278">
    <property type="entry name" value="Hydant_A_C"/>
    <property type="match status" value="1"/>
</dbReference>
<dbReference type="InterPro" id="IPR043129">
    <property type="entry name" value="ATPase_NBD"/>
</dbReference>
<dbReference type="InterPro" id="IPR008040">
    <property type="entry name" value="Hydant_A_N"/>
</dbReference>
<proteinExistence type="predicted"/>
<protein>
    <submittedName>
        <fullName evidence="5">Hydantoinase/oxoprolinase family protein</fullName>
    </submittedName>
</protein>
<evidence type="ECO:0000259" key="4">
    <source>
        <dbReference type="Pfam" id="PF19278"/>
    </source>
</evidence>
<name>A0A6B1DYK8_9CHLR</name>
<dbReference type="PANTHER" id="PTHR11365">
    <property type="entry name" value="5-OXOPROLINASE RELATED"/>
    <property type="match status" value="1"/>
</dbReference>
<comment type="caution">
    <text evidence="5">The sequence shown here is derived from an EMBL/GenBank/DDBJ whole genome shotgun (WGS) entry which is preliminary data.</text>
</comment>
<dbReference type="SUPFAM" id="SSF53067">
    <property type="entry name" value="Actin-like ATPase domain"/>
    <property type="match status" value="1"/>
</dbReference>
<dbReference type="GO" id="GO:0006749">
    <property type="term" value="P:glutathione metabolic process"/>
    <property type="evidence" value="ECO:0007669"/>
    <property type="project" value="TreeGrafter"/>
</dbReference>
<dbReference type="InterPro" id="IPR049517">
    <property type="entry name" value="ACX-like_C"/>
</dbReference>
<accession>A0A6B1DYK8</accession>
<reference evidence="5" key="1">
    <citation type="submission" date="2019-09" db="EMBL/GenBank/DDBJ databases">
        <title>Characterisation of the sponge microbiome using genome-centric metagenomics.</title>
        <authorList>
            <person name="Engelberts J.P."/>
            <person name="Robbins S.J."/>
            <person name="De Goeij J.M."/>
            <person name="Aranda M."/>
            <person name="Bell S.C."/>
            <person name="Webster N.S."/>
        </authorList>
    </citation>
    <scope>NUCLEOTIDE SEQUENCE</scope>
    <source>
        <strain evidence="5">SB0662_bin_9</strain>
    </source>
</reference>
<dbReference type="InterPro" id="IPR002821">
    <property type="entry name" value="Hydantoinase_A"/>
</dbReference>
<dbReference type="Pfam" id="PF05378">
    <property type="entry name" value="Hydant_A_N"/>
    <property type="match status" value="1"/>
</dbReference>
<feature type="region of interest" description="Disordered" evidence="1">
    <location>
        <begin position="594"/>
        <end position="619"/>
    </location>
</feature>
<dbReference type="InterPro" id="IPR045079">
    <property type="entry name" value="Oxoprolinase-like"/>
</dbReference>
<dbReference type="GO" id="GO:0005829">
    <property type="term" value="C:cytosol"/>
    <property type="evidence" value="ECO:0007669"/>
    <property type="project" value="TreeGrafter"/>
</dbReference>
<organism evidence="5">
    <name type="scientific">Caldilineaceae bacterium SB0662_bin_9</name>
    <dbReference type="NCBI Taxonomy" id="2605258"/>
    <lineage>
        <taxon>Bacteria</taxon>
        <taxon>Bacillati</taxon>
        <taxon>Chloroflexota</taxon>
        <taxon>Caldilineae</taxon>
        <taxon>Caldilineales</taxon>
        <taxon>Caldilineaceae</taxon>
    </lineage>
</organism>
<dbReference type="EMBL" id="VXPY01000121">
    <property type="protein sequence ID" value="MYD91947.1"/>
    <property type="molecule type" value="Genomic_DNA"/>
</dbReference>
<evidence type="ECO:0000256" key="1">
    <source>
        <dbReference type="SAM" id="MobiDB-lite"/>
    </source>
</evidence>
<evidence type="ECO:0000259" key="3">
    <source>
        <dbReference type="Pfam" id="PF05378"/>
    </source>
</evidence>
<dbReference type="AlphaFoldDB" id="A0A6B1DYK8"/>
<evidence type="ECO:0000259" key="2">
    <source>
        <dbReference type="Pfam" id="PF01968"/>
    </source>
</evidence>
<gene>
    <name evidence="5" type="ORF">F4Y08_16725</name>
</gene>
<feature type="domain" description="Acetophenone carboxylase-like C-terminal" evidence="4">
    <location>
        <begin position="500"/>
        <end position="668"/>
    </location>
</feature>
<evidence type="ECO:0000313" key="5">
    <source>
        <dbReference type="EMBL" id="MYD91947.1"/>
    </source>
</evidence>
<feature type="domain" description="Hydantoinase A/oxoprolinase" evidence="2">
    <location>
        <begin position="197"/>
        <end position="483"/>
    </location>
</feature>
<sequence length="672" mass="71518">MHIAVDVGGTFTDVSILDEATGAYRFEKVETVPSDPASGVLAGLDKAVVEPQKIAYFIHGTTLGINALLTRTGANVAIVTTRGFRDVYELGRTDRDPMYDFKYRKPPALVPRHRVFEVEERLNFRGEILTPFNQDDALQVASRIGNSGAEAVAICFLHSYANQIHELAMQEALAQVCPDLPVTLSSDLCREYREYERTSTAVVNAYIQPITRAYLGQLDRTLAEAGSHGQFLLTRSGGGVMTVASAQAEPVQLILSGPAAGVIGAAAFGEVIGVPNLITLDMGGTSLDTSLIVDGQPRYNNDQIFEGLPISKPAIDIHTIGAGGGSIAWVDAGGHLQVGPQSAGSVPGPVCYGKGGREITVTDAALAVGYLDPGNFLGGEMALQETRTHALLSQLAKQTGMQPLDVANGVLRISTVKIAGAVREISVEQGHHPHDFSLFAFGGGGPLLACSVARELGLPTVVVPPGAANFSAFGMLMVDVVHDFAQTFISGIASLQLDAVNRIRELLAQEARAALDADGIGPQDRRFEPFAEMRYTGQEHAVTIPLPANPLTPDDVPELVARFNTVHERHYGHSMEDPVEIVTLRLRATGLLPRPDIPEMKETATPQAPQPKGSRAVAGSPVTYTVYERAALPKGMSLHGPAIVEEPTCTTVLHEDDILTVGSHGELHIAIG</sequence>
<dbReference type="GO" id="GO:0017168">
    <property type="term" value="F:5-oxoprolinase (ATP-hydrolyzing) activity"/>
    <property type="evidence" value="ECO:0007669"/>
    <property type="project" value="TreeGrafter"/>
</dbReference>
<dbReference type="Pfam" id="PF01968">
    <property type="entry name" value="Hydantoinase_A"/>
    <property type="match status" value="1"/>
</dbReference>
<feature type="domain" description="Hydantoinase/oxoprolinase N-terminal" evidence="3">
    <location>
        <begin position="2"/>
        <end position="176"/>
    </location>
</feature>
<dbReference type="PANTHER" id="PTHR11365:SF23">
    <property type="entry name" value="HYPOTHETICAL 5-OXOPROLINASE (EUROFUNG)-RELATED"/>
    <property type="match status" value="1"/>
</dbReference>